<comment type="caution">
    <text evidence="2">The sequence shown here is derived from an EMBL/GenBank/DDBJ whole genome shotgun (WGS) entry which is preliminary data.</text>
</comment>
<organism evidence="2 3">
    <name type="scientific">Cocos nucifera</name>
    <name type="common">Coconut palm</name>
    <dbReference type="NCBI Taxonomy" id="13894"/>
    <lineage>
        <taxon>Eukaryota</taxon>
        <taxon>Viridiplantae</taxon>
        <taxon>Streptophyta</taxon>
        <taxon>Embryophyta</taxon>
        <taxon>Tracheophyta</taxon>
        <taxon>Spermatophyta</taxon>
        <taxon>Magnoliopsida</taxon>
        <taxon>Liliopsida</taxon>
        <taxon>Arecaceae</taxon>
        <taxon>Arecoideae</taxon>
        <taxon>Cocoseae</taxon>
        <taxon>Attaleinae</taxon>
        <taxon>Cocos</taxon>
    </lineage>
</organism>
<dbReference type="GO" id="GO:0008757">
    <property type="term" value="F:S-adenosylmethionine-dependent methyltransferase activity"/>
    <property type="evidence" value="ECO:0007669"/>
    <property type="project" value="InterPro"/>
</dbReference>
<dbReference type="InterPro" id="IPR029063">
    <property type="entry name" value="SAM-dependent_MTases_sf"/>
</dbReference>
<feature type="domain" description="Methyltransferase type 11" evidence="1">
    <location>
        <begin position="97"/>
        <end position="196"/>
    </location>
</feature>
<name>A0A8K0I8W4_COCNU</name>
<evidence type="ECO:0000313" key="3">
    <source>
        <dbReference type="Proteomes" id="UP000797356"/>
    </source>
</evidence>
<keyword evidence="2" id="KW-0489">Methyltransferase</keyword>
<reference evidence="2" key="1">
    <citation type="journal article" date="2017" name="Gigascience">
        <title>The genome draft of coconut (Cocos nucifera).</title>
        <authorList>
            <person name="Xiao Y."/>
            <person name="Xu P."/>
            <person name="Fan H."/>
            <person name="Baudouin L."/>
            <person name="Xia W."/>
            <person name="Bocs S."/>
            <person name="Xu J."/>
            <person name="Li Q."/>
            <person name="Guo A."/>
            <person name="Zhou L."/>
            <person name="Li J."/>
            <person name="Wu Y."/>
            <person name="Ma Z."/>
            <person name="Armero A."/>
            <person name="Issali A.E."/>
            <person name="Liu N."/>
            <person name="Peng M."/>
            <person name="Yang Y."/>
        </authorList>
    </citation>
    <scope>NUCLEOTIDE SEQUENCE</scope>
    <source>
        <tissue evidence="2">Spear leaf of Hainan Tall coconut</tissue>
    </source>
</reference>
<dbReference type="GO" id="GO:0032259">
    <property type="term" value="P:methylation"/>
    <property type="evidence" value="ECO:0007669"/>
    <property type="project" value="UniProtKB-KW"/>
</dbReference>
<dbReference type="AlphaFoldDB" id="A0A8K0I8W4"/>
<dbReference type="SUPFAM" id="SSF53335">
    <property type="entry name" value="S-adenosyl-L-methionine-dependent methyltransferases"/>
    <property type="match status" value="1"/>
</dbReference>
<keyword evidence="3" id="KW-1185">Reference proteome</keyword>
<dbReference type="Pfam" id="PF08241">
    <property type="entry name" value="Methyltransf_11"/>
    <property type="match status" value="1"/>
</dbReference>
<accession>A0A8K0I8W4</accession>
<sequence length="267" mass="29058">MDPRSSRALRCCPCGRRLGLLGTRGAALLRVRPSKASGAGPSDPEAIVERFHPRRPDWYEELYAKVLKKCTRSYEAQVAAYKEKLFSQLTADSKKILELGIGTGPNFKYYASAVDINVTGVDPNKKMEKYAQAAAVAAGLPLTNFSFMRGVVEALPVGDDTMDAVIGTLVLCSVKDIDMALREIKRVLKPGGLFLFIEHVAAPDGSLLRCMQSILDPLQRFVADGCHLTRETGNLISETGFSSVDLNMTVLSSLSHVGPHVYGIARK</sequence>
<dbReference type="EMBL" id="CM017876">
    <property type="protein sequence ID" value="KAG1342532.1"/>
    <property type="molecule type" value="Genomic_DNA"/>
</dbReference>
<evidence type="ECO:0000259" key="1">
    <source>
        <dbReference type="Pfam" id="PF08241"/>
    </source>
</evidence>
<reference evidence="2" key="2">
    <citation type="submission" date="2019-07" db="EMBL/GenBank/DDBJ databases">
        <authorList>
            <person name="Yang Y."/>
            <person name="Bocs S."/>
            <person name="Baudouin L."/>
        </authorList>
    </citation>
    <scope>NUCLEOTIDE SEQUENCE</scope>
    <source>
        <tissue evidence="2">Spear leaf of Hainan Tall coconut</tissue>
    </source>
</reference>
<dbReference type="Proteomes" id="UP000797356">
    <property type="component" value="Chromosome 5"/>
</dbReference>
<protein>
    <submittedName>
        <fullName evidence="2">Methyltransferase-like protein 7A</fullName>
    </submittedName>
</protein>
<dbReference type="PANTHER" id="PTHR45036:SF1">
    <property type="entry name" value="METHYLTRANSFERASE LIKE 7A"/>
    <property type="match status" value="1"/>
</dbReference>
<evidence type="ECO:0000313" key="2">
    <source>
        <dbReference type="EMBL" id="KAG1342532.1"/>
    </source>
</evidence>
<dbReference type="PANTHER" id="PTHR45036">
    <property type="entry name" value="METHYLTRANSFERASE LIKE 7B"/>
    <property type="match status" value="1"/>
</dbReference>
<dbReference type="Gene3D" id="3.40.50.150">
    <property type="entry name" value="Vaccinia Virus protein VP39"/>
    <property type="match status" value="1"/>
</dbReference>
<dbReference type="CDD" id="cd02440">
    <property type="entry name" value="AdoMet_MTases"/>
    <property type="match status" value="1"/>
</dbReference>
<dbReference type="OrthoDB" id="416496at2759"/>
<gene>
    <name evidence="2" type="ORF">COCNU_05G007610</name>
</gene>
<dbReference type="InterPro" id="IPR013216">
    <property type="entry name" value="Methyltransf_11"/>
</dbReference>
<proteinExistence type="predicted"/>
<keyword evidence="2" id="KW-0808">Transferase</keyword>
<dbReference type="InterPro" id="IPR052356">
    <property type="entry name" value="Thiol_S-MT"/>
</dbReference>